<dbReference type="InterPro" id="IPR020846">
    <property type="entry name" value="MFS_dom"/>
</dbReference>
<dbReference type="Gene3D" id="1.20.1720.10">
    <property type="entry name" value="Multidrug resistance protein D"/>
    <property type="match status" value="1"/>
</dbReference>
<evidence type="ECO:0000256" key="2">
    <source>
        <dbReference type="ARBA" id="ARBA00022448"/>
    </source>
</evidence>
<name>A0A9P5DXE6_9HYPO</name>
<keyword evidence="10" id="KW-1185">Reference proteome</keyword>
<sequence length="199" mass="21168">MLNVSKDEENTPQDERTPPYIVFTRSAIRVMVALLINLTITSYLIFQAIAPALFGDAADIVGHRPAFIVMFAVYTFANLGLAWQKSYPALILRMVQSLGCSAAVAVSYGVVADVAVAADRGGPLGTAMIAANLGPAIAPVIGGGILRGAGWRWIFWFLMIAGGLMLVLALILPETSRKIVGNGGAACTQWCHMVVMMTL</sequence>
<dbReference type="PANTHER" id="PTHR23502:SF51">
    <property type="entry name" value="QUINIDINE RESISTANCE PROTEIN 1-RELATED"/>
    <property type="match status" value="1"/>
</dbReference>
<feature type="transmembrane region" description="Helical" evidence="7">
    <location>
        <begin position="153"/>
        <end position="172"/>
    </location>
</feature>
<feature type="transmembrane region" description="Helical" evidence="7">
    <location>
        <begin position="124"/>
        <end position="146"/>
    </location>
</feature>
<dbReference type="OrthoDB" id="440553at2759"/>
<evidence type="ECO:0000256" key="1">
    <source>
        <dbReference type="ARBA" id="ARBA00004141"/>
    </source>
</evidence>
<dbReference type="SUPFAM" id="SSF103473">
    <property type="entry name" value="MFS general substrate transporter"/>
    <property type="match status" value="1"/>
</dbReference>
<dbReference type="EMBL" id="PVQB02000223">
    <property type="protein sequence ID" value="KAF4340781.1"/>
    <property type="molecule type" value="Genomic_DNA"/>
</dbReference>
<dbReference type="PANTHER" id="PTHR23502">
    <property type="entry name" value="MAJOR FACILITATOR SUPERFAMILY"/>
    <property type="match status" value="1"/>
</dbReference>
<feature type="transmembrane region" description="Helical" evidence="7">
    <location>
        <begin position="66"/>
        <end position="83"/>
    </location>
</feature>
<evidence type="ECO:0000256" key="6">
    <source>
        <dbReference type="ARBA" id="ARBA00023180"/>
    </source>
</evidence>
<dbReference type="Proteomes" id="UP000730481">
    <property type="component" value="Unassembled WGS sequence"/>
</dbReference>
<feature type="domain" description="Major facilitator superfamily (MFS) profile" evidence="8">
    <location>
        <begin position="1"/>
        <end position="199"/>
    </location>
</feature>
<keyword evidence="6" id="KW-0325">Glycoprotein</keyword>
<evidence type="ECO:0000259" key="8">
    <source>
        <dbReference type="PROSITE" id="PS50850"/>
    </source>
</evidence>
<reference evidence="9" key="1">
    <citation type="journal article" date="2017" name="Mycologia">
        <title>Fusarium algeriense, sp. nov., a novel toxigenic crown rot pathogen of durum wheat from Algeria is nested in the Fusarium burgessii species complex.</title>
        <authorList>
            <person name="Laraba I."/>
            <person name="Keddad A."/>
            <person name="Boureghda H."/>
            <person name="Abdallah N."/>
            <person name="Vaughan M.M."/>
            <person name="Proctor R.H."/>
            <person name="Busman M."/>
            <person name="O'Donnell K."/>
        </authorList>
    </citation>
    <scope>NUCLEOTIDE SEQUENCE</scope>
    <source>
        <strain evidence="9">NRRL 25174</strain>
    </source>
</reference>
<comment type="subcellular location">
    <subcellularLocation>
        <location evidence="1">Membrane</location>
        <topology evidence="1">Multi-pass membrane protein</topology>
    </subcellularLocation>
</comment>
<accession>A0A9P5DXE6</accession>
<protein>
    <submittedName>
        <fullName evidence="9">Major facilitator superfamily transporter</fullName>
    </submittedName>
</protein>
<keyword evidence="4 7" id="KW-1133">Transmembrane helix</keyword>
<proteinExistence type="predicted"/>
<gene>
    <name evidence="9" type="ORF">FBEOM_5303</name>
</gene>
<dbReference type="PROSITE" id="PS50850">
    <property type="entry name" value="MFS"/>
    <property type="match status" value="1"/>
</dbReference>
<evidence type="ECO:0000313" key="9">
    <source>
        <dbReference type="EMBL" id="KAF4340781.1"/>
    </source>
</evidence>
<reference evidence="9" key="2">
    <citation type="submission" date="2020-02" db="EMBL/GenBank/DDBJ databases">
        <title>Identification and distribution of gene clusters putatively required for synthesis of sphingolipid metabolism inhibitors in phylogenetically diverse species of the filamentous fungus Fusarium.</title>
        <authorList>
            <person name="Kim H.-S."/>
            <person name="Busman M."/>
            <person name="Brown D.W."/>
            <person name="Divon H."/>
            <person name="Uhlig S."/>
            <person name="Proctor R.H."/>
        </authorList>
    </citation>
    <scope>NUCLEOTIDE SEQUENCE</scope>
    <source>
        <strain evidence="9">NRRL 25174</strain>
    </source>
</reference>
<evidence type="ECO:0000256" key="3">
    <source>
        <dbReference type="ARBA" id="ARBA00022692"/>
    </source>
</evidence>
<keyword evidence="2" id="KW-0813">Transport</keyword>
<keyword evidence="3 7" id="KW-0812">Transmembrane</keyword>
<feature type="transmembrane region" description="Helical" evidence="7">
    <location>
        <begin position="30"/>
        <end position="54"/>
    </location>
</feature>
<feature type="transmembrane region" description="Helical" evidence="7">
    <location>
        <begin position="95"/>
        <end position="118"/>
    </location>
</feature>
<dbReference type="Pfam" id="PF07690">
    <property type="entry name" value="MFS_1"/>
    <property type="match status" value="1"/>
</dbReference>
<evidence type="ECO:0000256" key="4">
    <source>
        <dbReference type="ARBA" id="ARBA00022989"/>
    </source>
</evidence>
<dbReference type="GO" id="GO:0022857">
    <property type="term" value="F:transmembrane transporter activity"/>
    <property type="evidence" value="ECO:0007669"/>
    <property type="project" value="InterPro"/>
</dbReference>
<dbReference type="InterPro" id="IPR011701">
    <property type="entry name" value="MFS"/>
</dbReference>
<dbReference type="AlphaFoldDB" id="A0A9P5DXE6"/>
<dbReference type="GO" id="GO:0005886">
    <property type="term" value="C:plasma membrane"/>
    <property type="evidence" value="ECO:0007669"/>
    <property type="project" value="TreeGrafter"/>
</dbReference>
<evidence type="ECO:0000256" key="7">
    <source>
        <dbReference type="SAM" id="Phobius"/>
    </source>
</evidence>
<comment type="caution">
    <text evidence="9">The sequence shown here is derived from an EMBL/GenBank/DDBJ whole genome shotgun (WGS) entry which is preliminary data.</text>
</comment>
<keyword evidence="5 7" id="KW-0472">Membrane</keyword>
<evidence type="ECO:0000256" key="5">
    <source>
        <dbReference type="ARBA" id="ARBA00023136"/>
    </source>
</evidence>
<evidence type="ECO:0000313" key="10">
    <source>
        <dbReference type="Proteomes" id="UP000730481"/>
    </source>
</evidence>
<dbReference type="InterPro" id="IPR036259">
    <property type="entry name" value="MFS_trans_sf"/>
</dbReference>
<organism evidence="9 10">
    <name type="scientific">Fusarium beomiforme</name>
    <dbReference type="NCBI Taxonomy" id="44412"/>
    <lineage>
        <taxon>Eukaryota</taxon>
        <taxon>Fungi</taxon>
        <taxon>Dikarya</taxon>
        <taxon>Ascomycota</taxon>
        <taxon>Pezizomycotina</taxon>
        <taxon>Sordariomycetes</taxon>
        <taxon>Hypocreomycetidae</taxon>
        <taxon>Hypocreales</taxon>
        <taxon>Nectriaceae</taxon>
        <taxon>Fusarium</taxon>
        <taxon>Fusarium burgessii species complex</taxon>
    </lineage>
</organism>